<dbReference type="KEGG" id="ares:IWH25_16935"/>
<feature type="transmembrane region" description="Helical" evidence="1">
    <location>
        <begin position="12"/>
        <end position="30"/>
    </location>
</feature>
<keyword evidence="1" id="KW-1133">Transmembrane helix</keyword>
<dbReference type="Pfam" id="PF11346">
    <property type="entry name" value="DUF3149"/>
    <property type="match status" value="1"/>
</dbReference>
<dbReference type="EMBL" id="CP064781">
    <property type="protein sequence ID" value="QRJ63407.1"/>
    <property type="molecule type" value="Genomic_DNA"/>
</dbReference>
<gene>
    <name evidence="2" type="ORF">IWH25_16935</name>
</gene>
<reference evidence="2" key="1">
    <citation type="submission" date="2020-11" db="EMBL/GenBank/DDBJ databases">
        <title>Azospira restricta DSM 18626 genome sequence.</title>
        <authorList>
            <person name="Moe W.M."/>
        </authorList>
    </citation>
    <scope>NUCLEOTIDE SEQUENCE</scope>
    <source>
        <strain evidence="2">DSM 18626</strain>
    </source>
</reference>
<evidence type="ECO:0000256" key="1">
    <source>
        <dbReference type="SAM" id="Phobius"/>
    </source>
</evidence>
<sequence>MAWELLFGSDIGLFSLFVIVFTIGMSVYYARFFKKKMAEQPQAD</sequence>
<accession>A0A974PXS2</accession>
<evidence type="ECO:0000313" key="2">
    <source>
        <dbReference type="EMBL" id="QRJ63407.1"/>
    </source>
</evidence>
<evidence type="ECO:0000313" key="3">
    <source>
        <dbReference type="Proteomes" id="UP000663444"/>
    </source>
</evidence>
<dbReference type="RefSeq" id="WP_203386934.1">
    <property type="nucleotide sequence ID" value="NZ_CP064781.1"/>
</dbReference>
<dbReference type="AlphaFoldDB" id="A0A974PXS2"/>
<dbReference type="InterPro" id="IPR021494">
    <property type="entry name" value="DUF3149"/>
</dbReference>
<keyword evidence="1" id="KW-0812">Transmembrane</keyword>
<proteinExistence type="predicted"/>
<keyword evidence="3" id="KW-1185">Reference proteome</keyword>
<name>A0A974PXS2_9RHOO</name>
<organism evidence="2 3">
    <name type="scientific">Azospira restricta</name>
    <dbReference type="NCBI Taxonomy" id="404405"/>
    <lineage>
        <taxon>Bacteria</taxon>
        <taxon>Pseudomonadati</taxon>
        <taxon>Pseudomonadota</taxon>
        <taxon>Betaproteobacteria</taxon>
        <taxon>Rhodocyclales</taxon>
        <taxon>Rhodocyclaceae</taxon>
        <taxon>Azospira</taxon>
    </lineage>
</organism>
<dbReference type="Proteomes" id="UP000663444">
    <property type="component" value="Chromosome"/>
</dbReference>
<protein>
    <submittedName>
        <fullName evidence="2">DUF3149 domain-containing protein</fullName>
    </submittedName>
</protein>
<keyword evidence="1" id="KW-0472">Membrane</keyword>